<organism evidence="1 2">
    <name type="scientific">Drosophila guanche</name>
    <name type="common">Fruit fly</name>
    <dbReference type="NCBI Taxonomy" id="7266"/>
    <lineage>
        <taxon>Eukaryota</taxon>
        <taxon>Metazoa</taxon>
        <taxon>Ecdysozoa</taxon>
        <taxon>Arthropoda</taxon>
        <taxon>Hexapoda</taxon>
        <taxon>Insecta</taxon>
        <taxon>Pterygota</taxon>
        <taxon>Neoptera</taxon>
        <taxon>Endopterygota</taxon>
        <taxon>Diptera</taxon>
        <taxon>Brachycera</taxon>
        <taxon>Muscomorpha</taxon>
        <taxon>Ephydroidea</taxon>
        <taxon>Drosophilidae</taxon>
        <taxon>Drosophila</taxon>
        <taxon>Sophophora</taxon>
    </lineage>
</organism>
<dbReference type="OrthoDB" id="10263782at2759"/>
<dbReference type="Pfam" id="PF10229">
    <property type="entry name" value="MMADHC"/>
    <property type="match status" value="1"/>
</dbReference>
<dbReference type="GO" id="GO:0009235">
    <property type="term" value="P:cobalamin metabolic process"/>
    <property type="evidence" value="ECO:0007669"/>
    <property type="project" value="InterPro"/>
</dbReference>
<protein>
    <submittedName>
        <fullName evidence="1">Blast:Methylmalonic aciduria and homocystinuria type D homolog, mitochondrial</fullName>
    </submittedName>
</protein>
<evidence type="ECO:0000313" key="1">
    <source>
        <dbReference type="EMBL" id="SPP88568.1"/>
    </source>
</evidence>
<dbReference type="OMA" id="EFACCQC"/>
<dbReference type="GO" id="GO:0005739">
    <property type="term" value="C:mitochondrion"/>
    <property type="evidence" value="ECO:0007669"/>
    <property type="project" value="TreeGrafter"/>
</dbReference>
<dbReference type="InterPro" id="IPR019362">
    <property type="entry name" value="MMADHC"/>
</dbReference>
<proteinExistence type="predicted"/>
<dbReference type="PANTHER" id="PTHR13192">
    <property type="entry name" value="MY011 PROTEIN"/>
    <property type="match status" value="1"/>
</dbReference>
<name>A0A3B0KWZ1_DROGU</name>
<dbReference type="PANTHER" id="PTHR13192:SF3">
    <property type="entry name" value="COBALAMIN TRAFFICKING PROTEIN CBLD"/>
    <property type="match status" value="1"/>
</dbReference>
<sequence length="291" mass="32267">MSRTLIRALESVGRNCHIRTTIRIHGRTALLSATNMPMAALKICAVNYSKRGSGSGSGSSSDAGSPFKIVTKNREPADDDLNSIESEPNWELTAPRSNRFFLPGCCGPAWQGCNSTMQMTTPLSKIVNFKKEANTDNLLEISCCQCPILIRDTLIELFPVRAVASKDTAITLLTLSYDGDIESGASKFVLAARDISERLLSLGYWSDFLNPFSGRPFFMPKDDDKLYKQDCRFRGLNMNISIMENCIVISPEENDTTHFSGAIFCTAPSDYDTLVKLLEPDDEQPKHNQLF</sequence>
<accession>A0A3B0KWZ1</accession>
<reference evidence="2" key="1">
    <citation type="submission" date="2018-01" db="EMBL/GenBank/DDBJ databases">
        <authorList>
            <person name="Alioto T."/>
            <person name="Alioto T."/>
        </authorList>
    </citation>
    <scope>NUCLEOTIDE SEQUENCE [LARGE SCALE GENOMIC DNA]</scope>
</reference>
<dbReference type="AlphaFoldDB" id="A0A3B0KWZ1"/>
<dbReference type="Proteomes" id="UP000268350">
    <property type="component" value="Unassembled WGS sequence"/>
</dbReference>
<gene>
    <name evidence="1" type="ORF">DGUA_6G018799</name>
</gene>
<dbReference type="STRING" id="7266.A0A3B0KWZ1"/>
<keyword evidence="2" id="KW-1185">Reference proteome</keyword>
<dbReference type="EMBL" id="OUUW01000015">
    <property type="protein sequence ID" value="SPP88568.1"/>
    <property type="molecule type" value="Genomic_DNA"/>
</dbReference>
<evidence type="ECO:0000313" key="2">
    <source>
        <dbReference type="Proteomes" id="UP000268350"/>
    </source>
</evidence>